<name>A0AA38F3S5_TAXCH</name>
<feature type="compositionally biased region" description="Polar residues" evidence="1">
    <location>
        <begin position="79"/>
        <end position="99"/>
    </location>
</feature>
<reference evidence="2 3" key="1">
    <citation type="journal article" date="2021" name="Nat. Plants">
        <title>The Taxus genome provides insights into paclitaxel biosynthesis.</title>
        <authorList>
            <person name="Xiong X."/>
            <person name="Gou J."/>
            <person name="Liao Q."/>
            <person name="Li Y."/>
            <person name="Zhou Q."/>
            <person name="Bi G."/>
            <person name="Li C."/>
            <person name="Du R."/>
            <person name="Wang X."/>
            <person name="Sun T."/>
            <person name="Guo L."/>
            <person name="Liang H."/>
            <person name="Lu P."/>
            <person name="Wu Y."/>
            <person name="Zhang Z."/>
            <person name="Ro D.K."/>
            <person name="Shang Y."/>
            <person name="Huang S."/>
            <person name="Yan J."/>
        </authorList>
    </citation>
    <scope>NUCLEOTIDE SEQUENCE [LARGE SCALE GENOMIC DNA]</scope>
    <source>
        <strain evidence="2">Ta-2019</strain>
    </source>
</reference>
<evidence type="ECO:0000313" key="2">
    <source>
        <dbReference type="EMBL" id="KAH9291339.1"/>
    </source>
</evidence>
<dbReference type="Proteomes" id="UP000824469">
    <property type="component" value="Unassembled WGS sequence"/>
</dbReference>
<feature type="region of interest" description="Disordered" evidence="1">
    <location>
        <begin position="1"/>
        <end position="101"/>
    </location>
</feature>
<proteinExistence type="predicted"/>
<feature type="compositionally biased region" description="Low complexity" evidence="1">
    <location>
        <begin position="55"/>
        <end position="78"/>
    </location>
</feature>
<evidence type="ECO:0000256" key="1">
    <source>
        <dbReference type="SAM" id="MobiDB-lite"/>
    </source>
</evidence>
<keyword evidence="3" id="KW-1185">Reference proteome</keyword>
<organism evidence="2 3">
    <name type="scientific">Taxus chinensis</name>
    <name type="common">Chinese yew</name>
    <name type="synonym">Taxus wallichiana var. chinensis</name>
    <dbReference type="NCBI Taxonomy" id="29808"/>
    <lineage>
        <taxon>Eukaryota</taxon>
        <taxon>Viridiplantae</taxon>
        <taxon>Streptophyta</taxon>
        <taxon>Embryophyta</taxon>
        <taxon>Tracheophyta</taxon>
        <taxon>Spermatophyta</taxon>
        <taxon>Pinopsida</taxon>
        <taxon>Pinidae</taxon>
        <taxon>Conifers II</taxon>
        <taxon>Cupressales</taxon>
        <taxon>Taxaceae</taxon>
        <taxon>Taxus</taxon>
    </lineage>
</organism>
<feature type="non-terminal residue" evidence="2">
    <location>
        <position position="376"/>
    </location>
</feature>
<dbReference type="EMBL" id="JAHRHJ020003680">
    <property type="protein sequence ID" value="KAH9291339.1"/>
    <property type="molecule type" value="Genomic_DNA"/>
</dbReference>
<dbReference type="AlphaFoldDB" id="A0AA38F3S5"/>
<evidence type="ECO:0000313" key="3">
    <source>
        <dbReference type="Proteomes" id="UP000824469"/>
    </source>
</evidence>
<feature type="region of interest" description="Disordered" evidence="1">
    <location>
        <begin position="211"/>
        <end position="239"/>
    </location>
</feature>
<feature type="non-terminal residue" evidence="2">
    <location>
        <position position="1"/>
    </location>
</feature>
<accession>A0AA38F3S5</accession>
<comment type="caution">
    <text evidence="2">The sequence shown here is derived from an EMBL/GenBank/DDBJ whole genome shotgun (WGS) entry which is preliminary data.</text>
</comment>
<protein>
    <submittedName>
        <fullName evidence="2">Uncharacterized protein</fullName>
    </submittedName>
</protein>
<sequence>DLLHKSPPQNLPSVKIRVTQSPSRQTSESTHVSQSTDFGLNPTILHTTYHCISRSTPPSSTPETSSYTYSSSPTPSSSINNHQTSSKPSTPSEPISSNKPLGIDQQLIPIDLFQNEETIRAFIGAYEDIPLVDYKKGFSLDFDASAYCEEKVDSFNQEMEEEPQIMQLDPPLILPSSHSSLCDETPWSCIDPWPIFSSPNNSSSIIIPQSQSLVGSAPSSPSSSSRCGSPSSSPPSSICGTFSSSPLSSIIGAHLTSSLSSMYESPPGSPSSSILGPHPGSPSSYIYGSRPSSPSSSILGPHPSSPSSSIYGSRPSSPSSSILGPHPSSLSPSIRGSPPGSPSSSILGPYPFHLSHISSINGCGKPTTIPIVPIIN</sequence>
<gene>
    <name evidence="2" type="ORF">KI387_043469</name>
</gene>
<feature type="compositionally biased region" description="Low complexity" evidence="1">
    <location>
        <begin position="260"/>
        <end position="343"/>
    </location>
</feature>
<feature type="compositionally biased region" description="Polar residues" evidence="1">
    <location>
        <begin position="7"/>
        <end position="38"/>
    </location>
</feature>
<feature type="region of interest" description="Disordered" evidence="1">
    <location>
        <begin position="259"/>
        <end position="343"/>
    </location>
</feature>